<sequence>MVNNSVNLPQSKDRLGSTRSDCKIAPCFTCPACLPSNTIHHLEEPAHTACSPVSLNLRGFLTSPQNQHTPLQVSLELFNIENHLPDSNRSLFPSETIPEAHWLRNPDT</sequence>
<dbReference type="EMBL" id="JAHRIQ010047157">
    <property type="protein sequence ID" value="MEQ2236283.1"/>
    <property type="molecule type" value="Genomic_DNA"/>
</dbReference>
<protein>
    <submittedName>
        <fullName evidence="1">Uncharacterized protein</fullName>
    </submittedName>
</protein>
<evidence type="ECO:0000313" key="1">
    <source>
        <dbReference type="EMBL" id="MEQ2236283.1"/>
    </source>
</evidence>
<keyword evidence="2" id="KW-1185">Reference proteome</keyword>
<evidence type="ECO:0000313" key="2">
    <source>
        <dbReference type="Proteomes" id="UP001482620"/>
    </source>
</evidence>
<comment type="caution">
    <text evidence="1">The sequence shown here is derived from an EMBL/GenBank/DDBJ whole genome shotgun (WGS) entry which is preliminary data.</text>
</comment>
<reference evidence="1 2" key="1">
    <citation type="submission" date="2021-06" db="EMBL/GenBank/DDBJ databases">
        <authorList>
            <person name="Palmer J.M."/>
        </authorList>
    </citation>
    <scope>NUCLEOTIDE SEQUENCE [LARGE SCALE GENOMIC DNA]</scope>
    <source>
        <strain evidence="2">if_2019</strain>
        <tissue evidence="1">Muscle</tissue>
    </source>
</reference>
<accession>A0ABV0TTN3</accession>
<feature type="non-terminal residue" evidence="1">
    <location>
        <position position="108"/>
    </location>
</feature>
<dbReference type="Proteomes" id="UP001482620">
    <property type="component" value="Unassembled WGS sequence"/>
</dbReference>
<gene>
    <name evidence="1" type="ORF">ILYODFUR_010984</name>
</gene>
<organism evidence="1 2">
    <name type="scientific">Ilyodon furcidens</name>
    <name type="common">goldbreast splitfin</name>
    <dbReference type="NCBI Taxonomy" id="33524"/>
    <lineage>
        <taxon>Eukaryota</taxon>
        <taxon>Metazoa</taxon>
        <taxon>Chordata</taxon>
        <taxon>Craniata</taxon>
        <taxon>Vertebrata</taxon>
        <taxon>Euteleostomi</taxon>
        <taxon>Actinopterygii</taxon>
        <taxon>Neopterygii</taxon>
        <taxon>Teleostei</taxon>
        <taxon>Neoteleostei</taxon>
        <taxon>Acanthomorphata</taxon>
        <taxon>Ovalentaria</taxon>
        <taxon>Atherinomorphae</taxon>
        <taxon>Cyprinodontiformes</taxon>
        <taxon>Goodeidae</taxon>
        <taxon>Ilyodon</taxon>
    </lineage>
</organism>
<name>A0ABV0TTN3_9TELE</name>
<proteinExistence type="predicted"/>